<evidence type="ECO:0000256" key="10">
    <source>
        <dbReference type="ARBA" id="ARBA00023242"/>
    </source>
</evidence>
<comment type="similarity">
    <text evidence="2 11">Belongs to the nuclear hormone receptor family.</text>
</comment>
<evidence type="ECO:0000256" key="11">
    <source>
        <dbReference type="RuleBase" id="RU004334"/>
    </source>
</evidence>
<keyword evidence="4 11" id="KW-0863">Zinc-finger</keyword>
<proteinExistence type="inferred from homology"/>
<dbReference type="SUPFAM" id="SSF57716">
    <property type="entry name" value="Glucocorticoid receptor-like (DNA-binding domain)"/>
    <property type="match status" value="1"/>
</dbReference>
<dbReference type="GO" id="GO:0008270">
    <property type="term" value="F:zinc ion binding"/>
    <property type="evidence" value="ECO:0007669"/>
    <property type="project" value="UniProtKB-KW"/>
</dbReference>
<evidence type="ECO:0000256" key="8">
    <source>
        <dbReference type="ARBA" id="ARBA00023163"/>
    </source>
</evidence>
<evidence type="ECO:0000256" key="7">
    <source>
        <dbReference type="ARBA" id="ARBA00023125"/>
    </source>
</evidence>
<comment type="subcellular location">
    <subcellularLocation>
        <location evidence="1 11">Nucleus</location>
    </subcellularLocation>
</comment>
<keyword evidence="7 11" id="KW-0238">DNA-binding</keyword>
<dbReference type="Pfam" id="PF00105">
    <property type="entry name" value="zf-C4"/>
    <property type="match status" value="1"/>
</dbReference>
<dbReference type="PROSITE" id="PS51843">
    <property type="entry name" value="NR_LBD"/>
    <property type="match status" value="1"/>
</dbReference>
<dbReference type="SMART" id="SM00430">
    <property type="entry name" value="HOLI"/>
    <property type="match status" value="1"/>
</dbReference>
<evidence type="ECO:0000259" key="12">
    <source>
        <dbReference type="PROSITE" id="PS51030"/>
    </source>
</evidence>
<reference evidence="14" key="1">
    <citation type="journal article" date="2013" name="Genetics">
        <title>The draft genome and transcriptome of Panagrellus redivivus are shaped by the harsh demands of a free-living lifestyle.</title>
        <authorList>
            <person name="Srinivasan J."/>
            <person name="Dillman A.R."/>
            <person name="Macchietto M.G."/>
            <person name="Heikkinen L."/>
            <person name="Lakso M."/>
            <person name="Fracchia K.M."/>
            <person name="Antoshechkin I."/>
            <person name="Mortazavi A."/>
            <person name="Wong G."/>
            <person name="Sternberg P.W."/>
        </authorList>
    </citation>
    <scope>NUCLEOTIDE SEQUENCE [LARGE SCALE GENOMIC DNA]</scope>
    <source>
        <strain evidence="14">MT8872</strain>
    </source>
</reference>
<keyword evidence="8 11" id="KW-0804">Transcription</keyword>
<keyword evidence="14" id="KW-1185">Reference proteome</keyword>
<reference evidence="15" key="2">
    <citation type="submission" date="2020-10" db="UniProtKB">
        <authorList>
            <consortium name="WormBaseParasite"/>
        </authorList>
    </citation>
    <scope>IDENTIFICATION</scope>
</reference>
<keyword evidence="5 11" id="KW-0862">Zinc</keyword>
<dbReference type="GO" id="GO:0003700">
    <property type="term" value="F:DNA-binding transcription factor activity"/>
    <property type="evidence" value="ECO:0007669"/>
    <property type="project" value="InterPro"/>
</dbReference>
<keyword evidence="6 11" id="KW-0805">Transcription regulation</keyword>
<evidence type="ECO:0000313" key="14">
    <source>
        <dbReference type="Proteomes" id="UP000492821"/>
    </source>
</evidence>
<feature type="domain" description="Nuclear receptor" evidence="12">
    <location>
        <begin position="129"/>
        <end position="202"/>
    </location>
</feature>
<dbReference type="InterPro" id="IPR001628">
    <property type="entry name" value="Znf_hrmn_rcpt"/>
</dbReference>
<organism evidence="14 15">
    <name type="scientific">Panagrellus redivivus</name>
    <name type="common">Microworm</name>
    <dbReference type="NCBI Taxonomy" id="6233"/>
    <lineage>
        <taxon>Eukaryota</taxon>
        <taxon>Metazoa</taxon>
        <taxon>Ecdysozoa</taxon>
        <taxon>Nematoda</taxon>
        <taxon>Chromadorea</taxon>
        <taxon>Rhabditida</taxon>
        <taxon>Tylenchina</taxon>
        <taxon>Panagrolaimomorpha</taxon>
        <taxon>Panagrolaimoidea</taxon>
        <taxon>Panagrolaimidae</taxon>
        <taxon>Panagrellus</taxon>
    </lineage>
</organism>
<dbReference type="Gene3D" id="3.30.50.10">
    <property type="entry name" value="Erythroid Transcription Factor GATA-1, subunit A"/>
    <property type="match status" value="1"/>
</dbReference>
<evidence type="ECO:0000256" key="1">
    <source>
        <dbReference type="ARBA" id="ARBA00004123"/>
    </source>
</evidence>
<dbReference type="InterPro" id="IPR050274">
    <property type="entry name" value="Nuclear_hormone_rcpt_NR2"/>
</dbReference>
<evidence type="ECO:0000256" key="5">
    <source>
        <dbReference type="ARBA" id="ARBA00022833"/>
    </source>
</evidence>
<dbReference type="Pfam" id="PF00104">
    <property type="entry name" value="Hormone_recep"/>
    <property type="match status" value="1"/>
</dbReference>
<evidence type="ECO:0000259" key="13">
    <source>
        <dbReference type="PROSITE" id="PS51843"/>
    </source>
</evidence>
<dbReference type="PANTHER" id="PTHR24083">
    <property type="entry name" value="NUCLEAR HORMONE RECEPTOR"/>
    <property type="match status" value="1"/>
</dbReference>
<dbReference type="AlphaFoldDB" id="A0A7E4WCA0"/>
<name>A0A7E4WCA0_PANRE</name>
<evidence type="ECO:0000256" key="2">
    <source>
        <dbReference type="ARBA" id="ARBA00005993"/>
    </source>
</evidence>
<dbReference type="GO" id="GO:0000978">
    <property type="term" value="F:RNA polymerase II cis-regulatory region sequence-specific DNA binding"/>
    <property type="evidence" value="ECO:0007669"/>
    <property type="project" value="InterPro"/>
</dbReference>
<dbReference type="PROSITE" id="PS51030">
    <property type="entry name" value="NUCLEAR_REC_DBD_2"/>
    <property type="match status" value="1"/>
</dbReference>
<dbReference type="PRINTS" id="PR00047">
    <property type="entry name" value="STROIDFINGER"/>
</dbReference>
<evidence type="ECO:0000256" key="4">
    <source>
        <dbReference type="ARBA" id="ARBA00022771"/>
    </source>
</evidence>
<dbReference type="InterPro" id="IPR001723">
    <property type="entry name" value="Nuclear_hrmn_rcpt"/>
</dbReference>
<dbReference type="Proteomes" id="UP000492821">
    <property type="component" value="Unassembled WGS sequence"/>
</dbReference>
<keyword evidence="9 11" id="KW-0675">Receptor</keyword>
<dbReference type="FunFam" id="3.30.50.10:FF:000030">
    <property type="entry name" value="Nuclear Hormone Receptor family"/>
    <property type="match status" value="1"/>
</dbReference>
<dbReference type="InterPro" id="IPR035500">
    <property type="entry name" value="NHR-like_dom_sf"/>
</dbReference>
<accession>A0A7E4WCA0</accession>
<feature type="domain" description="NR LBD" evidence="13">
    <location>
        <begin position="304"/>
        <end position="537"/>
    </location>
</feature>
<dbReference type="Gene3D" id="1.10.565.10">
    <property type="entry name" value="Retinoid X Receptor"/>
    <property type="match status" value="1"/>
</dbReference>
<protein>
    <submittedName>
        <fullName evidence="15">Nuclear receptor</fullName>
    </submittedName>
</protein>
<dbReference type="CDD" id="cd06960">
    <property type="entry name" value="NR_DBD_HNF4A"/>
    <property type="match status" value="1"/>
</dbReference>
<dbReference type="WBParaSite" id="Pan_g901.t1">
    <property type="protein sequence ID" value="Pan_g901.t1"/>
    <property type="gene ID" value="Pan_g901"/>
</dbReference>
<sequence>MRQCGLHPSALWVIVEARGRRTNRPIQPFVSNDFSSNFPSTTASTNQVHSMLVPPAGEMTLYETNNNVFSDLLDLQEYMIPLYSSSSGESSSEFEPSFTPLDIKCELLDSPESEPEEAIKKKSNSTVPPDTCLVCGEPTKCCHYDVPSCSGCKTFFRRSVISPKTYTCKNNGKCNIKAKERCRQCRFDQCILVGMNPAGIKLPENIDLSEVVKRIKSRKRALAADLEVVDATNLPPSASTTPESMSVVPAKMASIKLPQVMEFRDVDFLLFLEIKVRKLRESSYHPSYDVCHTLQSIIESRTELSNADRYAVLDAPQETLQTFQQEYYLTVNHQKLPNHCRRHWLAVDIFLSIELAKTLPVFEQLIYSDKEAFILNAVLSTAILTKSYYSYVRNSDAVIYPDGFMPVWLAKLDHEELNKLENEVFIRIIQPVKRINLTKEEYVLIKAIIFCNPACNNISDAGHRLLEQESERYSKTLLKYMQSIHGAAKGASRYAQVISIMEAMAYFAERNKEFHLINKMLKPRKPEFHDHAVNKVLHDILEK</sequence>
<dbReference type="SUPFAM" id="SSF48508">
    <property type="entry name" value="Nuclear receptor ligand-binding domain"/>
    <property type="match status" value="1"/>
</dbReference>
<dbReference type="GO" id="GO:0005634">
    <property type="term" value="C:nucleus"/>
    <property type="evidence" value="ECO:0007669"/>
    <property type="project" value="UniProtKB-SubCell"/>
</dbReference>
<evidence type="ECO:0000313" key="15">
    <source>
        <dbReference type="WBParaSite" id="Pan_g901.t1"/>
    </source>
</evidence>
<dbReference type="PRINTS" id="PR00398">
    <property type="entry name" value="STRDHORMONER"/>
</dbReference>
<dbReference type="InterPro" id="IPR000536">
    <property type="entry name" value="Nucl_hrmn_rcpt_lig-bd"/>
</dbReference>
<evidence type="ECO:0000256" key="6">
    <source>
        <dbReference type="ARBA" id="ARBA00023015"/>
    </source>
</evidence>
<dbReference type="InterPro" id="IPR049636">
    <property type="entry name" value="HNF4-like_DBD"/>
</dbReference>
<keyword evidence="10 11" id="KW-0539">Nucleus</keyword>
<evidence type="ECO:0000256" key="9">
    <source>
        <dbReference type="ARBA" id="ARBA00023170"/>
    </source>
</evidence>
<evidence type="ECO:0000256" key="3">
    <source>
        <dbReference type="ARBA" id="ARBA00022723"/>
    </source>
</evidence>
<dbReference type="SMART" id="SM00399">
    <property type="entry name" value="ZnF_C4"/>
    <property type="match status" value="1"/>
</dbReference>
<dbReference type="InterPro" id="IPR013088">
    <property type="entry name" value="Znf_NHR/GATA"/>
</dbReference>
<keyword evidence="3 11" id="KW-0479">Metal-binding</keyword>
<dbReference type="PROSITE" id="PS00031">
    <property type="entry name" value="NUCLEAR_REC_DBD_1"/>
    <property type="match status" value="1"/>
</dbReference>